<dbReference type="InterPro" id="IPR011032">
    <property type="entry name" value="GroES-like_sf"/>
</dbReference>
<gene>
    <name evidence="3" type="ORF">GR702_20555</name>
</gene>
<dbReference type="PANTHER" id="PTHR43205">
    <property type="entry name" value="PROSTAGLANDIN REDUCTASE"/>
    <property type="match status" value="1"/>
</dbReference>
<dbReference type="SMART" id="SM00829">
    <property type="entry name" value="PKS_ER"/>
    <property type="match status" value="1"/>
</dbReference>
<feature type="domain" description="Enoyl reductase (ER)" evidence="2">
    <location>
        <begin position="16"/>
        <end position="330"/>
    </location>
</feature>
<dbReference type="GO" id="GO:0016628">
    <property type="term" value="F:oxidoreductase activity, acting on the CH-CH group of donors, NAD or NADP as acceptor"/>
    <property type="evidence" value="ECO:0007669"/>
    <property type="project" value="InterPro"/>
</dbReference>
<accession>A0A7X4K8G3</accession>
<organism evidence="3 4">
    <name type="scientific">Novosphingobium silvae</name>
    <dbReference type="NCBI Taxonomy" id="2692619"/>
    <lineage>
        <taxon>Bacteria</taxon>
        <taxon>Pseudomonadati</taxon>
        <taxon>Pseudomonadota</taxon>
        <taxon>Alphaproteobacteria</taxon>
        <taxon>Sphingomonadales</taxon>
        <taxon>Sphingomonadaceae</taxon>
        <taxon>Novosphingobium</taxon>
    </lineage>
</organism>
<evidence type="ECO:0000313" key="4">
    <source>
        <dbReference type="Proteomes" id="UP000465810"/>
    </source>
</evidence>
<dbReference type="FunFam" id="3.40.50.720:FF:000121">
    <property type="entry name" value="Prostaglandin reductase 2"/>
    <property type="match status" value="1"/>
</dbReference>
<comment type="caution">
    <text evidence="3">The sequence shown here is derived from an EMBL/GenBank/DDBJ whole genome shotgun (WGS) entry which is preliminary data.</text>
</comment>
<dbReference type="Gene3D" id="3.40.50.720">
    <property type="entry name" value="NAD(P)-binding Rossmann-like Domain"/>
    <property type="match status" value="1"/>
</dbReference>
<proteinExistence type="predicted"/>
<dbReference type="InterPro" id="IPR045010">
    <property type="entry name" value="MDR_fam"/>
</dbReference>
<reference evidence="3 4" key="1">
    <citation type="submission" date="2019-12" db="EMBL/GenBank/DDBJ databases">
        <authorList>
            <person name="Feng G."/>
            <person name="Zhu H."/>
        </authorList>
    </citation>
    <scope>NUCLEOTIDE SEQUENCE [LARGE SCALE GENOMIC DNA]</scope>
    <source>
        <strain evidence="3 4">FGD1</strain>
    </source>
</reference>
<dbReference type="InterPro" id="IPR013149">
    <property type="entry name" value="ADH-like_C"/>
</dbReference>
<dbReference type="Proteomes" id="UP000465810">
    <property type="component" value="Unassembled WGS sequence"/>
</dbReference>
<keyword evidence="4" id="KW-1185">Reference proteome</keyword>
<dbReference type="InterPro" id="IPR036291">
    <property type="entry name" value="NAD(P)-bd_dom_sf"/>
</dbReference>
<dbReference type="Pfam" id="PF00107">
    <property type="entry name" value="ADH_zinc_N"/>
    <property type="match status" value="1"/>
</dbReference>
<sequence>MQNRRVILSARPAGVAQAEHLSIDTATVKPPQDREILVRNHALSVDPVMRWWLSDGGGVSTPIGIGEVVRSLAVGEIVASNCEGFKPGEMVLGWFGWQEYAAVGAESVIRKVQENGLAPSLSLGVLGINGITAYLALTQVARPKPGETVLVTAAAGAVGSAAGQIARNLGCRTIGIAGSDAKVAACLDHYGYDAAVSYRSENLTQALQRHSGAGIDIFFDNVAGPVSDLVMNLLAERARIIVSGTIGVSDWSSKPEGPRHDRVLLSKRARWEGFVVFDHMDKYDLAVAQLAQWIRDGSLRYREDVLDGIEKAPDALAGLYRGENEGKRIVKLI</sequence>
<dbReference type="RefSeq" id="WP_160987416.1">
    <property type="nucleotide sequence ID" value="NZ_WVTD01000030.1"/>
</dbReference>
<dbReference type="Pfam" id="PF16884">
    <property type="entry name" value="ADH_N_2"/>
    <property type="match status" value="1"/>
</dbReference>
<protein>
    <submittedName>
        <fullName evidence="3">Zinc-binding dehydrogenase</fullName>
    </submittedName>
</protein>
<dbReference type="InterPro" id="IPR041694">
    <property type="entry name" value="ADH_N_2"/>
</dbReference>
<name>A0A7X4K8G3_9SPHN</name>
<dbReference type="Gene3D" id="3.90.180.10">
    <property type="entry name" value="Medium-chain alcohol dehydrogenases, catalytic domain"/>
    <property type="match status" value="1"/>
</dbReference>
<evidence type="ECO:0000313" key="3">
    <source>
        <dbReference type="EMBL" id="MYM00147.1"/>
    </source>
</evidence>
<dbReference type="SUPFAM" id="SSF51735">
    <property type="entry name" value="NAD(P)-binding Rossmann-fold domains"/>
    <property type="match status" value="1"/>
</dbReference>
<dbReference type="CDD" id="cd05288">
    <property type="entry name" value="PGDH"/>
    <property type="match status" value="1"/>
</dbReference>
<keyword evidence="1" id="KW-0560">Oxidoreductase</keyword>
<evidence type="ECO:0000259" key="2">
    <source>
        <dbReference type="SMART" id="SM00829"/>
    </source>
</evidence>
<dbReference type="PANTHER" id="PTHR43205:SF7">
    <property type="entry name" value="PROSTAGLANDIN REDUCTASE 1"/>
    <property type="match status" value="1"/>
</dbReference>
<evidence type="ECO:0000256" key="1">
    <source>
        <dbReference type="ARBA" id="ARBA00023002"/>
    </source>
</evidence>
<dbReference type="InterPro" id="IPR020843">
    <property type="entry name" value="ER"/>
</dbReference>
<dbReference type="SUPFAM" id="SSF50129">
    <property type="entry name" value="GroES-like"/>
    <property type="match status" value="1"/>
</dbReference>
<dbReference type="EMBL" id="WVTD01000030">
    <property type="protein sequence ID" value="MYM00147.1"/>
    <property type="molecule type" value="Genomic_DNA"/>
</dbReference>
<dbReference type="AlphaFoldDB" id="A0A7X4K8G3"/>